<evidence type="ECO:0000313" key="2">
    <source>
        <dbReference type="Proteomes" id="UP000184418"/>
    </source>
</evidence>
<keyword evidence="2" id="KW-1185">Reference proteome</keyword>
<reference evidence="1 2" key="1">
    <citation type="submission" date="2016-11" db="EMBL/GenBank/DDBJ databases">
        <authorList>
            <person name="Jaros S."/>
            <person name="Januszkiewicz K."/>
            <person name="Wedrychowicz H."/>
        </authorList>
    </citation>
    <scope>NUCLEOTIDE SEQUENCE [LARGE SCALE GENOMIC DNA]</scope>
    <source>
        <strain evidence="1 2">DSM 21074</strain>
    </source>
</reference>
<dbReference type="Proteomes" id="UP000184418">
    <property type="component" value="Unassembled WGS sequence"/>
</dbReference>
<dbReference type="STRING" id="1121955.SAMN02745146_2525"/>
<dbReference type="PROSITE" id="PS51257">
    <property type="entry name" value="PROKAR_LIPOPROTEIN"/>
    <property type="match status" value="1"/>
</dbReference>
<dbReference type="OrthoDB" id="1467525at2"/>
<evidence type="ECO:0000313" key="1">
    <source>
        <dbReference type="EMBL" id="SHJ22187.1"/>
    </source>
</evidence>
<sequence length="246" mass="28029">MLFLSCRLPRLLSAASLLTLLVAGCKTETEPGPEAGTDYYPLALGDYRIFSVVDSVWVNYQRQPVSTYQFRERIAEQFTDASGQPAYRLVRSRRTLPTDPWRDDSVMVISGTASTVQLTRNNRRTVELVFPIRAGRSWNRDAFNGRDLPEAQSRRYLRVNEPFDTETSTKSFHYDHTVTTDDVEDVNLDNPVTSTAKYRQVYAQGKGPVYRQRRRLVYCNGGNCDPSRVFVGQTRVETLVEQGNTP</sequence>
<dbReference type="RefSeq" id="WP_073109776.1">
    <property type="nucleotide sequence ID" value="NZ_FQYN01000005.1"/>
</dbReference>
<dbReference type="EMBL" id="FQYN01000005">
    <property type="protein sequence ID" value="SHJ22187.1"/>
    <property type="molecule type" value="Genomic_DNA"/>
</dbReference>
<organism evidence="1 2">
    <name type="scientific">Hymenobacter daecheongensis DSM 21074</name>
    <dbReference type="NCBI Taxonomy" id="1121955"/>
    <lineage>
        <taxon>Bacteria</taxon>
        <taxon>Pseudomonadati</taxon>
        <taxon>Bacteroidota</taxon>
        <taxon>Cytophagia</taxon>
        <taxon>Cytophagales</taxon>
        <taxon>Hymenobacteraceae</taxon>
        <taxon>Hymenobacter</taxon>
    </lineage>
</organism>
<accession>A0A1M6HJ21</accession>
<gene>
    <name evidence="1" type="ORF">SAMN02745146_2525</name>
</gene>
<protein>
    <recommendedName>
        <fullName evidence="3">Lipoprotein</fullName>
    </recommendedName>
</protein>
<name>A0A1M6HJ21_9BACT</name>
<evidence type="ECO:0008006" key="3">
    <source>
        <dbReference type="Google" id="ProtNLM"/>
    </source>
</evidence>
<proteinExistence type="predicted"/>
<dbReference type="AlphaFoldDB" id="A0A1M6HJ21"/>